<dbReference type="Gene3D" id="1.10.287.130">
    <property type="match status" value="1"/>
</dbReference>
<dbReference type="OrthoDB" id="9809766at2"/>
<dbReference type="Pfam" id="PF00672">
    <property type="entry name" value="HAMP"/>
    <property type="match status" value="1"/>
</dbReference>
<dbReference type="SUPFAM" id="SSF55874">
    <property type="entry name" value="ATPase domain of HSP90 chaperone/DNA topoisomerase II/histidine kinase"/>
    <property type="match status" value="1"/>
</dbReference>
<dbReference type="RefSeq" id="WP_008061654.1">
    <property type="nucleotide sequence ID" value="NZ_AFHG01000050.1"/>
</dbReference>
<accession>F5RD67</accession>
<keyword evidence="15" id="KW-1185">Reference proteome</keyword>
<keyword evidence="9" id="KW-0902">Two-component regulatory system</keyword>
<dbReference type="PROSITE" id="PS50109">
    <property type="entry name" value="HIS_KIN"/>
    <property type="match status" value="1"/>
</dbReference>
<comment type="subcellular location">
    <subcellularLocation>
        <location evidence="2">Membrane</location>
    </subcellularLocation>
</comment>
<dbReference type="InterPro" id="IPR036890">
    <property type="entry name" value="HATPase_C_sf"/>
</dbReference>
<dbReference type="PROSITE" id="PS50885">
    <property type="entry name" value="HAMP"/>
    <property type="match status" value="1"/>
</dbReference>
<dbReference type="SMART" id="SM00304">
    <property type="entry name" value="HAMP"/>
    <property type="match status" value="1"/>
</dbReference>
<dbReference type="AlphaFoldDB" id="F5RD67"/>
<evidence type="ECO:0000256" key="9">
    <source>
        <dbReference type="ARBA" id="ARBA00023012"/>
    </source>
</evidence>
<organism evidence="14 15">
    <name type="scientific">Methyloversatilis universalis (strain ATCC BAA-1314 / DSM 25237 / JCM 13912 / CCUG 52030 / FAM5)</name>
    <dbReference type="NCBI Taxonomy" id="1000565"/>
    <lineage>
        <taxon>Bacteria</taxon>
        <taxon>Pseudomonadati</taxon>
        <taxon>Pseudomonadota</taxon>
        <taxon>Betaproteobacteria</taxon>
        <taxon>Nitrosomonadales</taxon>
        <taxon>Sterolibacteriaceae</taxon>
        <taxon>Methyloversatilis</taxon>
    </lineage>
</organism>
<dbReference type="SUPFAM" id="SSF47384">
    <property type="entry name" value="Homodimeric domain of signal transducing histidine kinase"/>
    <property type="match status" value="1"/>
</dbReference>
<feature type="transmembrane region" description="Helical" evidence="11">
    <location>
        <begin position="12"/>
        <end position="32"/>
    </location>
</feature>
<keyword evidence="6 11" id="KW-0812">Transmembrane</keyword>
<dbReference type="SUPFAM" id="SSF158472">
    <property type="entry name" value="HAMP domain-like"/>
    <property type="match status" value="1"/>
</dbReference>
<keyword evidence="10 11" id="KW-0472">Membrane</keyword>
<evidence type="ECO:0000313" key="14">
    <source>
        <dbReference type="EMBL" id="EGK71538.1"/>
    </source>
</evidence>
<dbReference type="Gene3D" id="6.10.340.10">
    <property type="match status" value="1"/>
</dbReference>
<reference evidence="14 15" key="1">
    <citation type="journal article" date="2011" name="J. Bacteriol.">
        <title>Genome sequence of Methyloversatilis universalis FAM5T, a methylotrophic representative of the order Rhodocyclales.</title>
        <authorList>
            <person name="Kittichotirat W."/>
            <person name="Good N.M."/>
            <person name="Hall R."/>
            <person name="Bringel F."/>
            <person name="Lajus A."/>
            <person name="Medigue C."/>
            <person name="Smalley N.E."/>
            <person name="Beck D."/>
            <person name="Bumgarner R."/>
            <person name="Vuilleumier S."/>
            <person name="Kalyuzhnaya M.G."/>
        </authorList>
    </citation>
    <scope>NUCLEOTIDE SEQUENCE [LARGE SCALE GENOMIC DNA]</scope>
    <source>
        <strain evidence="15">ATCC BAA-1314 / JCM 13912 / FAM5</strain>
    </source>
</reference>
<evidence type="ECO:0000256" key="2">
    <source>
        <dbReference type="ARBA" id="ARBA00004370"/>
    </source>
</evidence>
<dbReference type="InterPro" id="IPR003594">
    <property type="entry name" value="HATPase_dom"/>
</dbReference>
<dbReference type="EMBL" id="AFHG01000050">
    <property type="protein sequence ID" value="EGK71538.1"/>
    <property type="molecule type" value="Genomic_DNA"/>
</dbReference>
<dbReference type="CDD" id="cd00082">
    <property type="entry name" value="HisKA"/>
    <property type="match status" value="1"/>
</dbReference>
<name>F5RD67_METUF</name>
<proteinExistence type="predicted"/>
<keyword evidence="4" id="KW-0597">Phosphoprotein</keyword>
<evidence type="ECO:0000313" key="15">
    <source>
        <dbReference type="Proteomes" id="UP000005019"/>
    </source>
</evidence>
<evidence type="ECO:0000256" key="8">
    <source>
        <dbReference type="ARBA" id="ARBA00022989"/>
    </source>
</evidence>
<dbReference type="Proteomes" id="UP000005019">
    <property type="component" value="Unassembled WGS sequence"/>
</dbReference>
<dbReference type="EC" id="2.7.13.3" evidence="3"/>
<dbReference type="InterPro" id="IPR004358">
    <property type="entry name" value="Sig_transdc_His_kin-like_C"/>
</dbReference>
<dbReference type="GO" id="GO:0000155">
    <property type="term" value="F:phosphorelay sensor kinase activity"/>
    <property type="evidence" value="ECO:0007669"/>
    <property type="project" value="InterPro"/>
</dbReference>
<evidence type="ECO:0000256" key="5">
    <source>
        <dbReference type="ARBA" id="ARBA00022679"/>
    </source>
</evidence>
<dbReference type="InterPro" id="IPR005467">
    <property type="entry name" value="His_kinase_dom"/>
</dbReference>
<evidence type="ECO:0000256" key="1">
    <source>
        <dbReference type="ARBA" id="ARBA00000085"/>
    </source>
</evidence>
<dbReference type="Pfam" id="PF00512">
    <property type="entry name" value="HisKA"/>
    <property type="match status" value="1"/>
</dbReference>
<keyword evidence="8 11" id="KW-1133">Transmembrane helix</keyword>
<comment type="caution">
    <text evidence="14">The sequence shown here is derived from an EMBL/GenBank/DDBJ whole genome shotgun (WGS) entry which is preliminary data.</text>
</comment>
<evidence type="ECO:0000259" key="13">
    <source>
        <dbReference type="PROSITE" id="PS50885"/>
    </source>
</evidence>
<gene>
    <name evidence="14" type="ORF">METUNv1_02227</name>
</gene>
<keyword evidence="5" id="KW-0808">Transferase</keyword>
<evidence type="ECO:0000256" key="11">
    <source>
        <dbReference type="SAM" id="Phobius"/>
    </source>
</evidence>
<evidence type="ECO:0000256" key="3">
    <source>
        <dbReference type="ARBA" id="ARBA00012438"/>
    </source>
</evidence>
<dbReference type="InterPro" id="IPR050428">
    <property type="entry name" value="TCS_sensor_his_kinase"/>
</dbReference>
<dbReference type="InterPro" id="IPR003661">
    <property type="entry name" value="HisK_dim/P_dom"/>
</dbReference>
<protein>
    <recommendedName>
        <fullName evidence="3">histidine kinase</fullName>
        <ecNumber evidence="3">2.7.13.3</ecNumber>
    </recommendedName>
</protein>
<feature type="domain" description="HAMP" evidence="13">
    <location>
        <begin position="176"/>
        <end position="236"/>
    </location>
</feature>
<dbReference type="SMART" id="SM00387">
    <property type="entry name" value="HATPase_c"/>
    <property type="match status" value="1"/>
</dbReference>
<evidence type="ECO:0000256" key="7">
    <source>
        <dbReference type="ARBA" id="ARBA00022777"/>
    </source>
</evidence>
<evidence type="ECO:0000256" key="4">
    <source>
        <dbReference type="ARBA" id="ARBA00022553"/>
    </source>
</evidence>
<dbReference type="eggNOG" id="COG2205">
    <property type="taxonomic scope" value="Bacteria"/>
</dbReference>
<dbReference type="CDD" id="cd06225">
    <property type="entry name" value="HAMP"/>
    <property type="match status" value="1"/>
</dbReference>
<dbReference type="Gene3D" id="3.30.565.10">
    <property type="entry name" value="Histidine kinase-like ATPase, C-terminal domain"/>
    <property type="match status" value="1"/>
</dbReference>
<dbReference type="PANTHER" id="PTHR45436">
    <property type="entry name" value="SENSOR HISTIDINE KINASE YKOH"/>
    <property type="match status" value="1"/>
</dbReference>
<dbReference type="GO" id="GO:0005886">
    <property type="term" value="C:plasma membrane"/>
    <property type="evidence" value="ECO:0007669"/>
    <property type="project" value="TreeGrafter"/>
</dbReference>
<dbReference type="CDD" id="cd00075">
    <property type="entry name" value="HATPase"/>
    <property type="match status" value="1"/>
</dbReference>
<dbReference type="STRING" id="1000565.METUNv1_02227"/>
<sequence>MKLGTAARLTLANAALLASGFALLLVLVSWLAGQYMLGHVEESVEAELDILAAEYRVDGVRGITGLIGQRLDMRSPDHDRLYRLEDAQGRALVGNLDHWPAEAGREGEPLRLPSLRHAGHTDIVARWQRLPDGSRLLVGFDEYEVEKVRSDIRHAALASFGIMLLLSLAGGWLLTRAALRPVETIRRAAQQIMDGDLQHRIPLGAEGREKDELKDEFDRLAQTLNAMLDRIEGLIASVRGATDNIAHDLRSPLTRHRARLEAALRHPPAADELPDWLERNLTDIDQVLSTFQSLLRIARVDSGLLRSEFTDIDLARLVRDAAELMEALAEERGLTLDLSVPPQAPCTGHRDLLFQVLLNLIDNAIKYSPAGGQVRLALTPAGEGWRIEVSDQGPGIPAAERERVFERLYRLDSARSTPGLGLGLSLVQSVVTLHRGRILLSDARPGLSVTLLLPGRTVAGERLGGG</sequence>
<dbReference type="SMART" id="SM00388">
    <property type="entry name" value="HisKA"/>
    <property type="match status" value="1"/>
</dbReference>
<dbReference type="InterPro" id="IPR003660">
    <property type="entry name" value="HAMP_dom"/>
</dbReference>
<feature type="domain" description="Histidine kinase" evidence="12">
    <location>
        <begin position="244"/>
        <end position="457"/>
    </location>
</feature>
<dbReference type="InterPro" id="IPR036097">
    <property type="entry name" value="HisK_dim/P_sf"/>
</dbReference>
<dbReference type="PRINTS" id="PR00344">
    <property type="entry name" value="BCTRLSENSOR"/>
</dbReference>
<dbReference type="PANTHER" id="PTHR45436:SF8">
    <property type="entry name" value="HISTIDINE KINASE"/>
    <property type="match status" value="1"/>
</dbReference>
<evidence type="ECO:0000259" key="12">
    <source>
        <dbReference type="PROSITE" id="PS50109"/>
    </source>
</evidence>
<evidence type="ECO:0000256" key="10">
    <source>
        <dbReference type="ARBA" id="ARBA00023136"/>
    </source>
</evidence>
<feature type="transmembrane region" description="Helical" evidence="11">
    <location>
        <begin position="155"/>
        <end position="174"/>
    </location>
</feature>
<comment type="catalytic activity">
    <reaction evidence="1">
        <text>ATP + protein L-histidine = ADP + protein N-phospho-L-histidine.</text>
        <dbReference type="EC" id="2.7.13.3"/>
    </reaction>
</comment>
<keyword evidence="7 14" id="KW-0418">Kinase</keyword>
<dbReference type="Pfam" id="PF02518">
    <property type="entry name" value="HATPase_c"/>
    <property type="match status" value="1"/>
</dbReference>
<evidence type="ECO:0000256" key="6">
    <source>
        <dbReference type="ARBA" id="ARBA00022692"/>
    </source>
</evidence>